<feature type="region of interest" description="Disordered" evidence="10">
    <location>
        <begin position="48"/>
        <end position="256"/>
    </location>
</feature>
<keyword evidence="8" id="KW-0496">Mitochondrion</keyword>
<dbReference type="Gene3D" id="3.40.1280.10">
    <property type="match status" value="1"/>
</dbReference>
<keyword evidence="7" id="KW-0809">Transit peptide</keyword>
<evidence type="ECO:0000256" key="1">
    <source>
        <dbReference type="ARBA" id="ARBA00004173"/>
    </source>
</evidence>
<keyword evidence="13" id="KW-1185">Reference proteome</keyword>
<accession>A0AAV1HVQ2</accession>
<dbReference type="PANTHER" id="PTHR46103:SF1">
    <property type="entry name" value="RRNA METHYLTRANSFERASE 1, MITOCHONDRIAL"/>
    <property type="match status" value="1"/>
</dbReference>
<dbReference type="CDD" id="cd18105">
    <property type="entry name" value="SpoU-like_MRM1"/>
    <property type="match status" value="1"/>
</dbReference>
<feature type="compositionally biased region" description="Gly residues" evidence="10">
    <location>
        <begin position="211"/>
        <end position="233"/>
    </location>
</feature>
<keyword evidence="6" id="KW-0949">S-adenosyl-L-methionine</keyword>
<dbReference type="GO" id="GO:0005739">
    <property type="term" value="C:mitochondrion"/>
    <property type="evidence" value="ECO:0007669"/>
    <property type="project" value="UniProtKB-SubCell"/>
</dbReference>
<feature type="compositionally biased region" description="Basic and acidic residues" evidence="10">
    <location>
        <begin position="180"/>
        <end position="195"/>
    </location>
</feature>
<dbReference type="InterPro" id="IPR013123">
    <property type="entry name" value="SpoU_subst-bd"/>
</dbReference>
<evidence type="ECO:0000256" key="8">
    <source>
        <dbReference type="ARBA" id="ARBA00023128"/>
    </source>
</evidence>
<evidence type="ECO:0000256" key="3">
    <source>
        <dbReference type="ARBA" id="ARBA00022552"/>
    </source>
</evidence>
<reference evidence="12 13" key="1">
    <citation type="submission" date="2023-10" db="EMBL/GenBank/DDBJ databases">
        <authorList>
            <person name="Maclean D."/>
            <person name="Macfadyen A."/>
        </authorList>
    </citation>
    <scope>NUCLEOTIDE SEQUENCE [LARGE SCALE GENOMIC DNA]</scope>
</reference>
<evidence type="ECO:0000256" key="2">
    <source>
        <dbReference type="ARBA" id="ARBA00007228"/>
    </source>
</evidence>
<comment type="subcellular location">
    <subcellularLocation>
        <location evidence="1">Mitochondrion</location>
    </subcellularLocation>
</comment>
<feature type="compositionally biased region" description="Basic and acidic residues" evidence="10">
    <location>
        <begin position="78"/>
        <end position="92"/>
    </location>
</feature>
<dbReference type="Pfam" id="PF08032">
    <property type="entry name" value="SpoU_sub_bind"/>
    <property type="match status" value="1"/>
</dbReference>
<dbReference type="SMART" id="SM00967">
    <property type="entry name" value="SpoU_sub_bind"/>
    <property type="match status" value="1"/>
</dbReference>
<protein>
    <recommendedName>
        <fullName evidence="9">rRNA methyltransferase 1, mitochondrial</fullName>
    </recommendedName>
</protein>
<dbReference type="InterPro" id="IPR047182">
    <property type="entry name" value="MRM1"/>
</dbReference>
<proteinExistence type="inferred from homology"/>
<evidence type="ECO:0000256" key="5">
    <source>
        <dbReference type="ARBA" id="ARBA00022679"/>
    </source>
</evidence>
<dbReference type="AlphaFoldDB" id="A0AAV1HVQ2"/>
<feature type="compositionally biased region" description="Low complexity" evidence="10">
    <location>
        <begin position="196"/>
        <end position="210"/>
    </location>
</feature>
<dbReference type="Proteomes" id="UP001314263">
    <property type="component" value="Unassembled WGS sequence"/>
</dbReference>
<dbReference type="Gene3D" id="3.30.1330.30">
    <property type="match status" value="1"/>
</dbReference>
<dbReference type="GO" id="GO:0003723">
    <property type="term" value="F:RNA binding"/>
    <property type="evidence" value="ECO:0007669"/>
    <property type="project" value="InterPro"/>
</dbReference>
<sequence>MQMRGLSSANLANSRAHLDCARAAAAGALQSHRTALVRATLYLNRQFSGNSPRPRSSDAPVVQQAVSTSDWDSDYILDSDRRSDRRSEEPSQREGTGSRGAGSWGNAASERPAASSSSGSGWGDDWDLGSDRRTQKTDQRGGRGRGGSGRQSSGRGSWEGNGSSRGSRGGRGSASSRGGWGRDDGSRPGRDRRDNSSAAASEDSWSSSSRGGTGGGRGSWQGGSARGGRGGPGQYRQPGSAWQGRDRLDEQAPRAPQLADKLQGEALYGVNPVLGALKAWRRECHTLYVQEAATDGRRRKEGIPQAIAAMKAAGGSIEYISKHELNLVVDNRPHQGLVLDCSALKWQLMDQLPPAEEAAAASKRLPIWLALDEVEDPQNMGAAVRAAYFLGAAGVLTCARNSAPLTPAVSKASAGAVEFMPIHACASMPRTLTQAAQQGWRVIGAGNEADGTSCRGYKPDRPSILVVGNEGRGLRAVIRRACQDILRIDSMVAAEDQFAPVGAESLNVSVATGILLHQLLQPTTMV</sequence>
<dbReference type="InterPro" id="IPR047261">
    <property type="entry name" value="MRM1_MeTrfase_dom"/>
</dbReference>
<name>A0AAV1HVQ2_9CHLO</name>
<feature type="compositionally biased region" description="Low complexity" evidence="10">
    <location>
        <begin position="150"/>
        <end position="166"/>
    </location>
</feature>
<dbReference type="SUPFAM" id="SSF55315">
    <property type="entry name" value="L30e-like"/>
    <property type="match status" value="1"/>
</dbReference>
<dbReference type="GO" id="GO:0016435">
    <property type="term" value="F:rRNA (guanine) methyltransferase activity"/>
    <property type="evidence" value="ECO:0007669"/>
    <property type="project" value="TreeGrafter"/>
</dbReference>
<evidence type="ECO:0000313" key="12">
    <source>
        <dbReference type="EMBL" id="CAK0752832.1"/>
    </source>
</evidence>
<feature type="domain" description="RNA 2-O ribose methyltransferase substrate binding" evidence="11">
    <location>
        <begin position="266"/>
        <end position="347"/>
    </location>
</feature>
<dbReference type="SUPFAM" id="SSF75217">
    <property type="entry name" value="alpha/beta knot"/>
    <property type="match status" value="1"/>
</dbReference>
<comment type="caution">
    <text evidence="12">The sequence shown here is derived from an EMBL/GenBank/DDBJ whole genome shotgun (WGS) entry which is preliminary data.</text>
</comment>
<dbReference type="PANTHER" id="PTHR46103">
    <property type="entry name" value="RRNA METHYLTRANSFERASE 1, MITOCHONDRIAL"/>
    <property type="match status" value="1"/>
</dbReference>
<dbReference type="Pfam" id="PF00588">
    <property type="entry name" value="SpoU_methylase"/>
    <property type="match status" value="1"/>
</dbReference>
<gene>
    <name evidence="12" type="ORF">CVIRNUC_002175</name>
</gene>
<dbReference type="InterPro" id="IPR029026">
    <property type="entry name" value="tRNA_m1G_MTases_N"/>
</dbReference>
<dbReference type="InterPro" id="IPR001537">
    <property type="entry name" value="SpoU_MeTrfase"/>
</dbReference>
<comment type="similarity">
    <text evidence="2">Belongs to the class IV-like SAM-binding methyltransferase superfamily. RNA methyltransferase TrmH family.</text>
</comment>
<dbReference type="EMBL" id="CAUYUE010000003">
    <property type="protein sequence ID" value="CAK0752832.1"/>
    <property type="molecule type" value="Genomic_DNA"/>
</dbReference>
<feature type="compositionally biased region" description="Basic and acidic residues" evidence="10">
    <location>
        <begin position="129"/>
        <end position="141"/>
    </location>
</feature>
<evidence type="ECO:0000256" key="9">
    <source>
        <dbReference type="ARBA" id="ARBA00034881"/>
    </source>
</evidence>
<evidence type="ECO:0000256" key="7">
    <source>
        <dbReference type="ARBA" id="ARBA00022946"/>
    </source>
</evidence>
<keyword evidence="5" id="KW-0808">Transferase</keyword>
<evidence type="ECO:0000256" key="4">
    <source>
        <dbReference type="ARBA" id="ARBA00022603"/>
    </source>
</evidence>
<keyword evidence="3" id="KW-0698">rRNA processing</keyword>
<evidence type="ECO:0000259" key="11">
    <source>
        <dbReference type="SMART" id="SM00967"/>
    </source>
</evidence>
<organism evidence="12 13">
    <name type="scientific">Coccomyxa viridis</name>
    <dbReference type="NCBI Taxonomy" id="1274662"/>
    <lineage>
        <taxon>Eukaryota</taxon>
        <taxon>Viridiplantae</taxon>
        <taxon>Chlorophyta</taxon>
        <taxon>core chlorophytes</taxon>
        <taxon>Trebouxiophyceae</taxon>
        <taxon>Trebouxiophyceae incertae sedis</taxon>
        <taxon>Coccomyxaceae</taxon>
        <taxon>Coccomyxa</taxon>
    </lineage>
</organism>
<dbReference type="InterPro" id="IPR029028">
    <property type="entry name" value="Alpha/beta_knot_MTases"/>
</dbReference>
<keyword evidence="4" id="KW-0489">Methyltransferase</keyword>
<dbReference type="InterPro" id="IPR029064">
    <property type="entry name" value="Ribosomal_eL30-like_sf"/>
</dbReference>
<evidence type="ECO:0000256" key="10">
    <source>
        <dbReference type="SAM" id="MobiDB-lite"/>
    </source>
</evidence>
<evidence type="ECO:0000256" key="6">
    <source>
        <dbReference type="ARBA" id="ARBA00022691"/>
    </source>
</evidence>
<evidence type="ECO:0000313" key="13">
    <source>
        <dbReference type="Proteomes" id="UP001314263"/>
    </source>
</evidence>